<feature type="domain" description="Carboxymuconolactone decarboxylase-like" evidence="2">
    <location>
        <begin position="71"/>
        <end position="115"/>
    </location>
</feature>
<keyword evidence="4" id="KW-1185">Reference proteome</keyword>
<accession>C0XUA5</accession>
<dbReference type="Gene3D" id="1.20.1290.10">
    <property type="entry name" value="AhpD-like"/>
    <property type="match status" value="1"/>
</dbReference>
<dbReference type="InterPro" id="IPR003779">
    <property type="entry name" value="CMD-like"/>
</dbReference>
<dbReference type="InterPro" id="IPR029032">
    <property type="entry name" value="AhpD-like"/>
</dbReference>
<dbReference type="Proteomes" id="UP000006196">
    <property type="component" value="Unassembled WGS sequence"/>
</dbReference>
<protein>
    <submittedName>
        <fullName evidence="3">Carboxymuconolactone decarboxylase family protein</fullName>
    </submittedName>
</protein>
<dbReference type="PANTHER" id="PTHR34846:SF5">
    <property type="entry name" value="CARBOXYMUCONOLACTONE DECARBOXYLASE-LIKE DOMAIN-CONTAINING PROTEIN"/>
    <property type="match status" value="1"/>
</dbReference>
<dbReference type="eggNOG" id="COG2128">
    <property type="taxonomic scope" value="Bacteria"/>
</dbReference>
<sequence length="187" mass="20984">MVESMKPMPITSSTRPGPGRGTDIALLARLANRIGAQVQGTKTLNLFGAVGRARRNFLPWLLYSGSLMPFGILPRRQSELVILRVATLRDSRYELEHHTTMGKRFGLSDADIEAVKRPEHGFTGRTGVILDATNDLIEHRQITDEVWERLRDHLSDKEITALLLLVTNYDGLATVMDVLQVPLDEKR</sequence>
<dbReference type="SUPFAM" id="SSF69118">
    <property type="entry name" value="AhpD-like"/>
    <property type="match status" value="1"/>
</dbReference>
<feature type="region of interest" description="Disordered" evidence="1">
    <location>
        <begin position="1"/>
        <end position="21"/>
    </location>
</feature>
<dbReference type="GO" id="GO:0051920">
    <property type="term" value="F:peroxiredoxin activity"/>
    <property type="evidence" value="ECO:0007669"/>
    <property type="project" value="InterPro"/>
</dbReference>
<gene>
    <name evidence="3" type="ORF">HMPREF0298_2025</name>
</gene>
<dbReference type="PANTHER" id="PTHR34846">
    <property type="entry name" value="4-CARBOXYMUCONOLACTONE DECARBOXYLASE FAMILY PROTEIN (AFU_ORTHOLOGUE AFUA_6G11590)"/>
    <property type="match status" value="1"/>
</dbReference>
<dbReference type="EMBL" id="ACHJ01000163">
    <property type="protein sequence ID" value="EEI16171.1"/>
    <property type="molecule type" value="Genomic_DNA"/>
</dbReference>
<proteinExistence type="predicted"/>
<name>C0XUA5_CORLD</name>
<dbReference type="HOGENOM" id="CLU_082760_2_1_11"/>
<evidence type="ECO:0000313" key="3">
    <source>
        <dbReference type="EMBL" id="EEI16171.1"/>
    </source>
</evidence>
<dbReference type="Pfam" id="PF02627">
    <property type="entry name" value="CMD"/>
    <property type="match status" value="1"/>
</dbReference>
<evidence type="ECO:0000313" key="4">
    <source>
        <dbReference type="Proteomes" id="UP000006196"/>
    </source>
</evidence>
<dbReference type="AlphaFoldDB" id="C0XUA5"/>
<evidence type="ECO:0000259" key="2">
    <source>
        <dbReference type="Pfam" id="PF02627"/>
    </source>
</evidence>
<comment type="caution">
    <text evidence="3">The sequence shown here is derived from an EMBL/GenBank/DDBJ whole genome shotgun (WGS) entry which is preliminary data.</text>
</comment>
<dbReference type="STRING" id="525263.HMPREF0298_2025"/>
<evidence type="ECO:0000256" key="1">
    <source>
        <dbReference type="SAM" id="MobiDB-lite"/>
    </source>
</evidence>
<reference evidence="3" key="1">
    <citation type="submission" date="2009-01" db="EMBL/GenBank/DDBJ databases">
        <authorList>
            <person name="Qin X."/>
            <person name="Bachman B."/>
            <person name="Battles P."/>
            <person name="Bell A."/>
            <person name="Bess C."/>
            <person name="Bickham C."/>
            <person name="Chaboub L."/>
            <person name="Chen D."/>
            <person name="Coyle M."/>
            <person name="Deiros D.R."/>
            <person name="Dinh H."/>
            <person name="Forbes L."/>
            <person name="Fowler G."/>
            <person name="Francisco L."/>
            <person name="Fu Q."/>
            <person name="Gubbala S."/>
            <person name="Hale W."/>
            <person name="Han Y."/>
            <person name="Hemphill L."/>
            <person name="Highlander S.K."/>
            <person name="Hirani K."/>
            <person name="Hogues M."/>
            <person name="Jackson L."/>
            <person name="Jakkamsetti A."/>
            <person name="Javaid M."/>
            <person name="Jiang H."/>
            <person name="Korchina V."/>
            <person name="Kovar C."/>
            <person name="Lara F."/>
            <person name="Lee S."/>
            <person name="Mata R."/>
            <person name="Mathew T."/>
            <person name="Moen C."/>
            <person name="Morales K."/>
            <person name="Munidasa M."/>
            <person name="Nazareth L."/>
            <person name="Ngo R."/>
            <person name="Nguyen L."/>
            <person name="Okwuonu G."/>
            <person name="Ongeri F."/>
            <person name="Patil S."/>
            <person name="Petrosino J."/>
            <person name="Pham C."/>
            <person name="Pham P."/>
            <person name="Pu L.-L."/>
            <person name="Puazo M."/>
            <person name="Raj R."/>
            <person name="Reid J."/>
            <person name="Rouhana J."/>
            <person name="Saada N."/>
            <person name="Shang Y."/>
            <person name="Simmons D."/>
            <person name="Thornton R."/>
            <person name="Warren J."/>
            <person name="Weissenberger G."/>
            <person name="Zhang J."/>
            <person name="Zhang L."/>
            <person name="Zhou C."/>
            <person name="Zhu D."/>
            <person name="Muzny D."/>
            <person name="Worley K."/>
            <person name="Gibbs R."/>
        </authorList>
    </citation>
    <scope>NUCLEOTIDE SEQUENCE [LARGE SCALE GENOMIC DNA]</scope>
    <source>
        <strain evidence="3">DSM 44291</strain>
    </source>
</reference>
<organism evidence="3 4">
    <name type="scientific">Corynebacterium lipophiloflavum (strain ATCC 700352 / DSM 44291 / CCUG 37336 / JCM 10383 / DMMZ 1944)</name>
    <dbReference type="NCBI Taxonomy" id="525263"/>
    <lineage>
        <taxon>Bacteria</taxon>
        <taxon>Bacillati</taxon>
        <taxon>Actinomycetota</taxon>
        <taxon>Actinomycetes</taxon>
        <taxon>Mycobacteriales</taxon>
        <taxon>Corynebacteriaceae</taxon>
        <taxon>Corynebacterium</taxon>
    </lineage>
</organism>